<dbReference type="EMBL" id="CP046391">
    <property type="protein sequence ID" value="QJC27672.1"/>
    <property type="molecule type" value="Genomic_DNA"/>
</dbReference>
<name>A0A858PYM3_9RICK</name>
<evidence type="ECO:0000313" key="1">
    <source>
        <dbReference type="EMBL" id="QJC27672.1"/>
    </source>
</evidence>
<protein>
    <submittedName>
        <fullName evidence="1">Uncharacterized protein</fullName>
    </submittedName>
</protein>
<gene>
    <name evidence="1" type="ORF">ANPL_02050</name>
</gene>
<dbReference type="AlphaFoldDB" id="A0A858PYM3"/>
<keyword evidence="2" id="KW-1185">Reference proteome</keyword>
<accession>A0A858PYM3</accession>
<proteinExistence type="predicted"/>
<dbReference type="Proteomes" id="UP000500930">
    <property type="component" value="Chromosome"/>
</dbReference>
<dbReference type="RefSeq" id="WP_236822789.1">
    <property type="nucleotide sequence ID" value="NZ_CP046391.1"/>
</dbReference>
<reference evidence="1 2" key="1">
    <citation type="journal article" date="2020" name="Pathogens">
        <title>First Whole Genome Sequence of Anaplasma platys, an Obligate Intracellular Rickettsial Pathogen of Dogs.</title>
        <authorList>
            <person name="Llanes A."/>
            <person name="Rajeev S."/>
        </authorList>
    </citation>
    <scope>NUCLEOTIDE SEQUENCE [LARGE SCALE GENOMIC DNA]</scope>
    <source>
        <strain evidence="1 2">S3</strain>
    </source>
</reference>
<sequence>MRNHPIDLGLRLGLNATTLAKICHSETEKIDVAITNDFTAWLDRTLSLCRTSSNHQLREIALCLDSNADIKKAKDNMSVLWRMYYGSSFRLYLVGAFGQEKTDATYAWASANLTSNSRACLLYANMYKLSAFSDFKKHLARLSTQEHQLLVKLVDAVTNTPCLVECNPLHNQQLRSQVTADQASLKDRVISSILQKYILSHRAQLIYCCAHWLRGGVAC</sequence>
<evidence type="ECO:0000313" key="2">
    <source>
        <dbReference type="Proteomes" id="UP000500930"/>
    </source>
</evidence>
<organism evidence="1 2">
    <name type="scientific">Anaplasma platys</name>
    <dbReference type="NCBI Taxonomy" id="949"/>
    <lineage>
        <taxon>Bacteria</taxon>
        <taxon>Pseudomonadati</taxon>
        <taxon>Pseudomonadota</taxon>
        <taxon>Alphaproteobacteria</taxon>
        <taxon>Rickettsiales</taxon>
        <taxon>Anaplasmataceae</taxon>
        <taxon>Anaplasma</taxon>
    </lineage>
</organism>
<dbReference type="KEGG" id="aplt:ANPL_02050"/>